<dbReference type="Proteomes" id="UP000035680">
    <property type="component" value="Unassembled WGS sequence"/>
</dbReference>
<evidence type="ECO:0000313" key="2">
    <source>
        <dbReference type="WBParaSite" id="SVE_0201400.1"/>
    </source>
</evidence>
<reference evidence="1" key="1">
    <citation type="submission" date="2014-07" db="EMBL/GenBank/DDBJ databases">
        <authorList>
            <person name="Martin A.A"/>
            <person name="De Silva N."/>
        </authorList>
    </citation>
    <scope>NUCLEOTIDE SEQUENCE</scope>
</reference>
<proteinExistence type="predicted"/>
<evidence type="ECO:0000313" key="1">
    <source>
        <dbReference type="Proteomes" id="UP000035680"/>
    </source>
</evidence>
<keyword evidence="1" id="KW-1185">Reference proteome</keyword>
<sequence>MIRRGKFSNSAHLENNERGTKLELWAESENISIINCLVIKKTSSRITWNGPNKISKSEIDYFLIHYVKKASFIDTRITRRFNVRSNYKPLLLNV</sequence>
<accession>A0A0K0EZQ4</accession>
<dbReference type="InterPro" id="IPR036691">
    <property type="entry name" value="Endo/exonu/phosph_ase_sf"/>
</dbReference>
<reference evidence="2" key="2">
    <citation type="submission" date="2015-08" db="UniProtKB">
        <authorList>
            <consortium name="WormBaseParasite"/>
        </authorList>
    </citation>
    <scope>IDENTIFICATION</scope>
</reference>
<dbReference type="WBParaSite" id="SVE_0201400.1">
    <property type="protein sequence ID" value="SVE_0201400.1"/>
    <property type="gene ID" value="SVE_0201400"/>
</dbReference>
<organism evidence="1 2">
    <name type="scientific">Strongyloides venezuelensis</name>
    <name type="common">Threadworm</name>
    <dbReference type="NCBI Taxonomy" id="75913"/>
    <lineage>
        <taxon>Eukaryota</taxon>
        <taxon>Metazoa</taxon>
        <taxon>Ecdysozoa</taxon>
        <taxon>Nematoda</taxon>
        <taxon>Chromadorea</taxon>
        <taxon>Rhabditida</taxon>
        <taxon>Tylenchina</taxon>
        <taxon>Panagrolaimomorpha</taxon>
        <taxon>Strongyloidoidea</taxon>
        <taxon>Strongyloididae</taxon>
        <taxon>Strongyloides</taxon>
    </lineage>
</organism>
<dbReference type="AlphaFoldDB" id="A0A0K0EZQ4"/>
<name>A0A0K0EZQ4_STRVS</name>
<dbReference type="Gene3D" id="3.60.10.10">
    <property type="entry name" value="Endonuclease/exonuclease/phosphatase"/>
    <property type="match status" value="1"/>
</dbReference>
<protein>
    <submittedName>
        <fullName evidence="2">LAGLIDADG_2 domain-containing protein</fullName>
    </submittedName>
</protein>